<reference evidence="8 9" key="1">
    <citation type="journal article" date="2016" name="Front. Microbiol.">
        <title>Genomic Resource of Rice Seed Associated Bacteria.</title>
        <authorList>
            <person name="Midha S."/>
            <person name="Bansal K."/>
            <person name="Sharma S."/>
            <person name="Kumar N."/>
            <person name="Patil P.P."/>
            <person name="Chaudhry V."/>
            <person name="Patil P.B."/>
        </authorList>
    </citation>
    <scope>NUCLEOTIDE SEQUENCE [LARGE SCALE GENOMIC DNA]</scope>
    <source>
        <strain evidence="8 9">RSA3</strain>
    </source>
</reference>
<evidence type="ECO:0000256" key="3">
    <source>
        <dbReference type="ARBA" id="ARBA00022989"/>
    </source>
</evidence>
<organism evidence="8 9">
    <name type="scientific">Microbacterium testaceum</name>
    <name type="common">Aureobacterium testaceum</name>
    <name type="synonym">Brevibacterium testaceum</name>
    <dbReference type="NCBI Taxonomy" id="2033"/>
    <lineage>
        <taxon>Bacteria</taxon>
        <taxon>Bacillati</taxon>
        <taxon>Actinomycetota</taxon>
        <taxon>Actinomycetes</taxon>
        <taxon>Micrococcales</taxon>
        <taxon>Microbacteriaceae</taxon>
        <taxon>Microbacterium</taxon>
    </lineage>
</organism>
<dbReference type="InterPro" id="IPR051533">
    <property type="entry name" value="WaaL-like"/>
</dbReference>
<comment type="subcellular location">
    <subcellularLocation>
        <location evidence="1">Membrane</location>
        <topology evidence="1">Multi-pass membrane protein</topology>
    </subcellularLocation>
</comment>
<evidence type="ECO:0000256" key="4">
    <source>
        <dbReference type="ARBA" id="ARBA00023136"/>
    </source>
</evidence>
<feature type="domain" description="O-antigen ligase-related" evidence="7">
    <location>
        <begin position="237"/>
        <end position="372"/>
    </location>
</feature>
<protein>
    <recommendedName>
        <fullName evidence="7">O-antigen ligase-related domain-containing protein</fullName>
    </recommendedName>
</protein>
<dbReference type="PANTHER" id="PTHR37422">
    <property type="entry name" value="TEICHURONIC ACID BIOSYNTHESIS PROTEIN TUAE"/>
    <property type="match status" value="1"/>
</dbReference>
<dbReference type="EMBL" id="LDRV01000068">
    <property type="protein sequence ID" value="KTS11078.1"/>
    <property type="molecule type" value="Genomic_DNA"/>
</dbReference>
<accession>A0A147F714</accession>
<feature type="transmembrane region" description="Helical" evidence="6">
    <location>
        <begin position="80"/>
        <end position="100"/>
    </location>
</feature>
<comment type="caution">
    <text evidence="8">The sequence shown here is derived from an EMBL/GenBank/DDBJ whole genome shotgun (WGS) entry which is preliminary data.</text>
</comment>
<keyword evidence="3 6" id="KW-1133">Transmembrane helix</keyword>
<feature type="region of interest" description="Disordered" evidence="5">
    <location>
        <begin position="1"/>
        <end position="31"/>
    </location>
</feature>
<evidence type="ECO:0000256" key="2">
    <source>
        <dbReference type="ARBA" id="ARBA00022692"/>
    </source>
</evidence>
<feature type="transmembrane region" description="Helical" evidence="6">
    <location>
        <begin position="208"/>
        <end position="228"/>
    </location>
</feature>
<sequence length="451" mass="47575">MTSATEASRHSFRAAPGAAGAGPSPVPSDGDRRRRRQLAVVLLLGGWWCAAGPLVSLIIAGRLPADRLSTGRIAETELGVLVQSWGAPLCIAGCLSIVVWNLVRDPALVRPLWPLASMMLLFAAIAVANLAASDGELRSGSRIALLLALTIWSIQPRLEDLRVLGSVGLVIVAISVLLLPSGKTWMPAADVVLQEKALIGTQLMAGPFGQSNVLGLALGVTLPFVFLFRRMWVRLGAFGLLTFFLVLTGSRSTLIGVAGAVVIGVVVLCVRDRFLSGLVAALGTVGLVIVSFGVPLGTSDPQAFTQRGSIWMISRATWGATTESFLFGQGLEYYGVGGHFAVFDHGSPTYHGHNEFVSIMTTSGLLSLVAFLGVVATALYGLLRTTGRGRRTGLFAIMTLLGCGIAETPLRIDAIDSLGWLTWFSLFSIVVAGSSTHDVVDPLSRSRSTSL</sequence>
<evidence type="ECO:0000256" key="5">
    <source>
        <dbReference type="SAM" id="MobiDB-lite"/>
    </source>
</evidence>
<dbReference type="PATRIC" id="fig|2033.7.peg.2981"/>
<feature type="transmembrane region" description="Helical" evidence="6">
    <location>
        <begin position="38"/>
        <end position="60"/>
    </location>
</feature>
<dbReference type="Proteomes" id="UP000072189">
    <property type="component" value="Unassembled WGS sequence"/>
</dbReference>
<evidence type="ECO:0000259" key="7">
    <source>
        <dbReference type="Pfam" id="PF04932"/>
    </source>
</evidence>
<feature type="transmembrane region" description="Helical" evidence="6">
    <location>
        <begin position="161"/>
        <end position="179"/>
    </location>
</feature>
<feature type="transmembrane region" description="Helical" evidence="6">
    <location>
        <begin position="356"/>
        <end position="382"/>
    </location>
</feature>
<keyword evidence="2 6" id="KW-0812">Transmembrane</keyword>
<dbReference type="GO" id="GO:0016020">
    <property type="term" value="C:membrane"/>
    <property type="evidence" value="ECO:0007669"/>
    <property type="project" value="UniProtKB-SubCell"/>
</dbReference>
<dbReference type="PANTHER" id="PTHR37422:SF13">
    <property type="entry name" value="LIPOPOLYSACCHARIDE BIOSYNTHESIS PROTEIN PA4999-RELATED"/>
    <property type="match status" value="1"/>
</dbReference>
<feature type="transmembrane region" description="Helical" evidence="6">
    <location>
        <begin position="112"/>
        <end position="131"/>
    </location>
</feature>
<evidence type="ECO:0000313" key="9">
    <source>
        <dbReference type="Proteomes" id="UP000072189"/>
    </source>
</evidence>
<keyword evidence="4 6" id="KW-0472">Membrane</keyword>
<evidence type="ECO:0000256" key="1">
    <source>
        <dbReference type="ARBA" id="ARBA00004141"/>
    </source>
</evidence>
<gene>
    <name evidence="8" type="ORF">RSA3_11115</name>
</gene>
<dbReference type="InterPro" id="IPR007016">
    <property type="entry name" value="O-antigen_ligase-rel_domated"/>
</dbReference>
<name>A0A147F714_MICTE</name>
<dbReference type="Pfam" id="PF04932">
    <property type="entry name" value="Wzy_C"/>
    <property type="match status" value="1"/>
</dbReference>
<evidence type="ECO:0000313" key="8">
    <source>
        <dbReference type="EMBL" id="KTS11078.1"/>
    </source>
</evidence>
<dbReference type="AlphaFoldDB" id="A0A147F714"/>
<feature type="transmembrane region" description="Helical" evidence="6">
    <location>
        <begin position="274"/>
        <end position="296"/>
    </location>
</feature>
<evidence type="ECO:0000256" key="6">
    <source>
        <dbReference type="SAM" id="Phobius"/>
    </source>
</evidence>
<feature type="transmembrane region" description="Helical" evidence="6">
    <location>
        <begin position="240"/>
        <end position="268"/>
    </location>
</feature>
<feature type="compositionally biased region" description="Low complexity" evidence="5">
    <location>
        <begin position="14"/>
        <end position="23"/>
    </location>
</feature>
<dbReference type="RefSeq" id="WP_058614395.1">
    <property type="nucleotide sequence ID" value="NZ_LDRV01000068.1"/>
</dbReference>
<proteinExistence type="predicted"/>